<sequence>MFAWLFSLFSSPQPTVSRPPSTRTVPCSGIDIIASEIILTTGLVVNAQLNPKILEESLCKLIETKLPRAGARLAKKNGSYEFRIPDTFDAATPTAGFTVEHYPEVYNCSGRPEIPLGLKNAKPCVVPRPGAEFDASFRGQSCPRTLEDFLRPNTPLLHVHVAVFQDLTLIGVTAPHIGFDAVGTGTLLNAWARVVNGDDLDSIPAMPWDAQPFSSMAPTVTPPTKRGWFDLGWFKKFLFILGFIRVVIRDPQEIQHLVRMPKTFLEDEKRKVMEELKAEGSSEYVGSSDVLAAWWYKILYGIRAPADTTPIHIHIVNNLRNQPIFGSSSSLAPMSYPFVNNAVMTIPVPPIPVNTIQTQSLGSIALHLRRAILLYNTDPAAIRTDAQWHGYAPNHGKTVYPCPPGSEFFIQSSWRVAGYGALDFSGAVVEKDTSAAKRRVVFLHWFSSSKNTIPYRNSAVVGMEDDEVIWVGYVCGKKEWEKIRQQGELEFI</sequence>
<accession>A0AAW0CFI6</accession>
<evidence type="ECO:0000313" key="2">
    <source>
        <dbReference type="EMBL" id="KAK7038534.1"/>
    </source>
</evidence>
<protein>
    <submittedName>
        <fullName evidence="2">Uncharacterized protein</fullName>
    </submittedName>
</protein>
<name>A0AAW0CFI6_9AGAR</name>
<comment type="caution">
    <text evidence="2">The sequence shown here is derived from an EMBL/GenBank/DDBJ whole genome shotgun (WGS) entry which is preliminary data.</text>
</comment>
<dbReference type="EMBL" id="JAWWNJ010000017">
    <property type="protein sequence ID" value="KAK7038534.1"/>
    <property type="molecule type" value="Genomic_DNA"/>
</dbReference>
<organism evidence="2 3">
    <name type="scientific">Favolaschia claudopus</name>
    <dbReference type="NCBI Taxonomy" id="2862362"/>
    <lineage>
        <taxon>Eukaryota</taxon>
        <taxon>Fungi</taxon>
        <taxon>Dikarya</taxon>
        <taxon>Basidiomycota</taxon>
        <taxon>Agaricomycotina</taxon>
        <taxon>Agaricomycetes</taxon>
        <taxon>Agaricomycetidae</taxon>
        <taxon>Agaricales</taxon>
        <taxon>Marasmiineae</taxon>
        <taxon>Mycenaceae</taxon>
        <taxon>Favolaschia</taxon>
    </lineage>
</organism>
<dbReference type="Proteomes" id="UP001362999">
    <property type="component" value="Unassembled WGS sequence"/>
</dbReference>
<keyword evidence="1" id="KW-0732">Signal</keyword>
<evidence type="ECO:0000313" key="3">
    <source>
        <dbReference type="Proteomes" id="UP001362999"/>
    </source>
</evidence>
<feature type="chain" id="PRO_5043687559" evidence="1">
    <location>
        <begin position="18"/>
        <end position="492"/>
    </location>
</feature>
<feature type="signal peptide" evidence="1">
    <location>
        <begin position="1"/>
        <end position="17"/>
    </location>
</feature>
<keyword evidence="3" id="KW-1185">Reference proteome</keyword>
<reference evidence="2 3" key="1">
    <citation type="journal article" date="2024" name="J Genomics">
        <title>Draft genome sequencing and assembly of Favolaschia claudopus CIRM-BRFM 2984 isolated from oak limbs.</title>
        <authorList>
            <person name="Navarro D."/>
            <person name="Drula E."/>
            <person name="Chaduli D."/>
            <person name="Cazenave R."/>
            <person name="Ahrendt S."/>
            <person name="Wang J."/>
            <person name="Lipzen A."/>
            <person name="Daum C."/>
            <person name="Barry K."/>
            <person name="Grigoriev I.V."/>
            <person name="Favel A."/>
            <person name="Rosso M.N."/>
            <person name="Martin F."/>
        </authorList>
    </citation>
    <scope>NUCLEOTIDE SEQUENCE [LARGE SCALE GENOMIC DNA]</scope>
    <source>
        <strain evidence="2 3">CIRM-BRFM 2984</strain>
    </source>
</reference>
<dbReference type="Gene3D" id="3.30.559.10">
    <property type="entry name" value="Chloramphenicol acetyltransferase-like domain"/>
    <property type="match status" value="2"/>
</dbReference>
<evidence type="ECO:0000256" key="1">
    <source>
        <dbReference type="SAM" id="SignalP"/>
    </source>
</evidence>
<dbReference type="AlphaFoldDB" id="A0AAW0CFI6"/>
<gene>
    <name evidence="2" type="ORF">R3P38DRAFT_2516566</name>
</gene>
<proteinExistence type="predicted"/>
<dbReference type="InterPro" id="IPR023213">
    <property type="entry name" value="CAT-like_dom_sf"/>
</dbReference>